<accession>A0ABV2RJV8</accession>
<dbReference type="Gene3D" id="1.10.132.120">
    <property type="match status" value="1"/>
</dbReference>
<dbReference type="Pfam" id="PF01028">
    <property type="entry name" value="Topoisom_I"/>
    <property type="match status" value="1"/>
</dbReference>
<keyword evidence="6" id="KW-0413">Isomerase</keyword>
<dbReference type="EC" id="5.6.2.1" evidence="3"/>
<dbReference type="Proteomes" id="UP001549291">
    <property type="component" value="Unassembled WGS sequence"/>
</dbReference>
<gene>
    <name evidence="8" type="ORF">ABIF63_001322</name>
</gene>
<evidence type="ECO:0000256" key="1">
    <source>
        <dbReference type="ARBA" id="ARBA00000213"/>
    </source>
</evidence>
<dbReference type="InterPro" id="IPR011010">
    <property type="entry name" value="DNA_brk_join_enz"/>
</dbReference>
<dbReference type="Gene3D" id="3.90.15.10">
    <property type="entry name" value="Topoisomerase I, Chain A, domain 3"/>
    <property type="match status" value="1"/>
</dbReference>
<dbReference type="InterPro" id="IPR001631">
    <property type="entry name" value="TopoI"/>
</dbReference>
<organism evidence="8 9">
    <name type="scientific">Bradyrhizobium japonicum</name>
    <dbReference type="NCBI Taxonomy" id="375"/>
    <lineage>
        <taxon>Bacteria</taxon>
        <taxon>Pseudomonadati</taxon>
        <taxon>Pseudomonadota</taxon>
        <taxon>Alphaproteobacteria</taxon>
        <taxon>Hyphomicrobiales</taxon>
        <taxon>Nitrobacteraceae</taxon>
        <taxon>Bradyrhizobium</taxon>
    </lineage>
</organism>
<dbReference type="InterPro" id="IPR014711">
    <property type="entry name" value="TopoI_cat_a-hlx-sub_euk"/>
</dbReference>
<evidence type="ECO:0000256" key="2">
    <source>
        <dbReference type="ARBA" id="ARBA00006645"/>
    </source>
</evidence>
<dbReference type="EMBL" id="JBEPTQ010000002">
    <property type="protein sequence ID" value="MET4717216.1"/>
    <property type="molecule type" value="Genomic_DNA"/>
</dbReference>
<dbReference type="PROSITE" id="PS52038">
    <property type="entry name" value="TOPO_IB_2"/>
    <property type="match status" value="1"/>
</dbReference>
<evidence type="ECO:0000313" key="8">
    <source>
        <dbReference type="EMBL" id="MET4717216.1"/>
    </source>
</evidence>
<comment type="caution">
    <text evidence="8">The sequence shown here is derived from an EMBL/GenBank/DDBJ whole genome shotgun (WGS) entry which is preliminary data.</text>
</comment>
<dbReference type="SUPFAM" id="SSF56349">
    <property type="entry name" value="DNA breaking-rejoining enzymes"/>
    <property type="match status" value="1"/>
</dbReference>
<dbReference type="InterPro" id="IPR013500">
    <property type="entry name" value="TopoI_cat_euk"/>
</dbReference>
<dbReference type="PRINTS" id="PR00416">
    <property type="entry name" value="EUTPISMRASEI"/>
</dbReference>
<evidence type="ECO:0000259" key="7">
    <source>
        <dbReference type="Pfam" id="PF01028"/>
    </source>
</evidence>
<sequence length="231" mass="25951">MKLEGLPRERVLATIVSLLEKTLIRVGNAEYAEKNKSYGLTTMRRKHVAIGRCVLRFEFTGKSGKQWRLRVEDTRIASIVKRCADIPGHELFKYLGDDGEPRSVDSGDVNAYTKDITGEDFAKDFRTWAGTVLSALALAEFKKYDSQAEAKRNVVAAIESVSKQLGNTPAICRKCYVHPEILDAYMSGDLVKMIESRIAQKFKRQCAKLTSDEIMVLAFLRKRLNALKTAA</sequence>
<comment type="catalytic activity">
    <reaction evidence="1">
        <text>ATP-independent breakage of single-stranded DNA, followed by passage and rejoining.</text>
        <dbReference type="EC" id="5.6.2.1"/>
    </reaction>
</comment>
<evidence type="ECO:0000313" key="9">
    <source>
        <dbReference type="Proteomes" id="UP001549291"/>
    </source>
</evidence>
<proteinExistence type="inferred from homology"/>
<evidence type="ECO:0000256" key="6">
    <source>
        <dbReference type="ARBA" id="ARBA00023235"/>
    </source>
</evidence>
<keyword evidence="4" id="KW-0799">Topoisomerase</keyword>
<evidence type="ECO:0000256" key="4">
    <source>
        <dbReference type="ARBA" id="ARBA00023029"/>
    </source>
</evidence>
<comment type="similarity">
    <text evidence="2">Belongs to the type IB topoisomerase family.</text>
</comment>
<reference evidence="8 9" key="1">
    <citation type="submission" date="2024-06" db="EMBL/GenBank/DDBJ databases">
        <title>Genomic Encyclopedia of Type Strains, Phase V (KMG-V): Genome sequencing to study the core and pangenomes of soil and plant-associated prokaryotes.</title>
        <authorList>
            <person name="Whitman W."/>
        </authorList>
    </citation>
    <scope>NUCLEOTIDE SEQUENCE [LARGE SCALE GENOMIC DNA]</scope>
    <source>
        <strain evidence="8 9">USDA 160</strain>
    </source>
</reference>
<keyword evidence="9" id="KW-1185">Reference proteome</keyword>
<evidence type="ECO:0000256" key="3">
    <source>
        <dbReference type="ARBA" id="ARBA00012891"/>
    </source>
</evidence>
<keyword evidence="5" id="KW-0238">DNA-binding</keyword>
<evidence type="ECO:0000256" key="5">
    <source>
        <dbReference type="ARBA" id="ARBA00023125"/>
    </source>
</evidence>
<feature type="domain" description="DNA topoisomerase I catalytic core eukaryotic-type" evidence="7">
    <location>
        <begin position="6"/>
        <end position="185"/>
    </location>
</feature>
<name>A0ABV2RJV8_BRAJP</name>
<protein>
    <recommendedName>
        <fullName evidence="3">DNA topoisomerase</fullName>
        <ecNumber evidence="3">5.6.2.1</ecNumber>
    </recommendedName>
</protein>